<accession>A0A918E199</accession>
<dbReference type="InterPro" id="IPR025736">
    <property type="entry name" value="PucR_C-HTH_dom"/>
</dbReference>
<dbReference type="EMBL" id="BMMS01000026">
    <property type="protein sequence ID" value="GGO95673.1"/>
    <property type="molecule type" value="Genomic_DNA"/>
</dbReference>
<feature type="domain" description="CdaR GGDEF-like" evidence="4">
    <location>
        <begin position="306"/>
        <end position="444"/>
    </location>
</feature>
<evidence type="ECO:0000259" key="3">
    <source>
        <dbReference type="Pfam" id="PF13556"/>
    </source>
</evidence>
<protein>
    <submittedName>
        <fullName evidence="5">DNA-binding protein</fullName>
    </submittedName>
</protein>
<dbReference type="InterPro" id="IPR051448">
    <property type="entry name" value="CdaR-like_regulators"/>
</dbReference>
<dbReference type="PANTHER" id="PTHR33744">
    <property type="entry name" value="CARBOHYDRATE DIACID REGULATOR"/>
    <property type="match status" value="1"/>
</dbReference>
<dbReference type="Pfam" id="PF13556">
    <property type="entry name" value="HTH_30"/>
    <property type="match status" value="1"/>
</dbReference>
<dbReference type="InterPro" id="IPR041522">
    <property type="entry name" value="CdaR_GGDEF"/>
</dbReference>
<dbReference type="GO" id="GO:0003677">
    <property type="term" value="F:DNA binding"/>
    <property type="evidence" value="ECO:0007669"/>
    <property type="project" value="UniProtKB-KW"/>
</dbReference>
<dbReference type="AlphaFoldDB" id="A0A918E199"/>
<evidence type="ECO:0000256" key="1">
    <source>
        <dbReference type="ARBA" id="ARBA00006754"/>
    </source>
</evidence>
<comment type="similarity">
    <text evidence="1">Belongs to the CdaR family.</text>
</comment>
<feature type="domain" description="Purine catabolism PurC-like" evidence="2">
    <location>
        <begin position="24"/>
        <end position="145"/>
    </location>
</feature>
<evidence type="ECO:0000313" key="6">
    <source>
        <dbReference type="Proteomes" id="UP000641932"/>
    </source>
</evidence>
<proteinExistence type="inferred from homology"/>
<keyword evidence="5" id="KW-0238">DNA-binding</keyword>
<reference evidence="5" key="2">
    <citation type="submission" date="2020-09" db="EMBL/GenBank/DDBJ databases">
        <authorList>
            <person name="Sun Q."/>
            <person name="Zhou Y."/>
        </authorList>
    </citation>
    <scope>NUCLEOTIDE SEQUENCE</scope>
    <source>
        <strain evidence="5">CGMCC 4.7201</strain>
    </source>
</reference>
<dbReference type="Proteomes" id="UP000641932">
    <property type="component" value="Unassembled WGS sequence"/>
</dbReference>
<dbReference type="Pfam" id="PF17853">
    <property type="entry name" value="GGDEF_2"/>
    <property type="match status" value="1"/>
</dbReference>
<keyword evidence="6" id="KW-1185">Reference proteome</keyword>
<comment type="caution">
    <text evidence="5">The sequence shown here is derived from an EMBL/GenBank/DDBJ whole genome shotgun (WGS) entry which is preliminary data.</text>
</comment>
<dbReference type="RefSeq" id="WP_229698771.1">
    <property type="nucleotide sequence ID" value="NZ_BMMS01000026.1"/>
</dbReference>
<evidence type="ECO:0000259" key="4">
    <source>
        <dbReference type="Pfam" id="PF17853"/>
    </source>
</evidence>
<feature type="domain" description="PucR C-terminal helix-turn-helix" evidence="3">
    <location>
        <begin position="493"/>
        <end position="551"/>
    </location>
</feature>
<dbReference type="Pfam" id="PF07905">
    <property type="entry name" value="PucR"/>
    <property type="match status" value="1"/>
</dbReference>
<sequence length="564" mass="60679">MTVVSDRTPAIRPKAAAGRLTVREVLDLDVVAPWGAEVVAGAAGLDRPVRWLHVAEAADVGVMLTGGEIVLTTGILLAGDERAQIEYVESMQRADVAAMVLGLGRAFRTTPEPMRRAAERCGVPMIVLHRPAPFARLTEEVHSRLVHGRFAALNLSERIRSSLTALNLSGATLQQLLDEIASYSGCPAVVVNLAQRVLASAGDKESLSELLRDWDRVSRQAAEPAGNGQVTVGPDGWVVAALEARGRQWGRLVLFGYHGSEEFGLVLGARAAEALAMHRLLGDRDRGWEDQAAESLLLDLASDSARPEQLLTRVRAAGLPVNRRTFVPLVVRPLDSDPGEGARRGTAAPAAGPARDDMPELITRVLADHPTVVGLVARIGANGTAVLLSIPHDQDADAAVERVAEQVHEELAARGRTAVVGAGFGCSVLDEVRRSFVEAVHVADAAVASPPAAPVARLRDVRLRGLLRLLRDEPELQAFIERELGPLLQNRSLLGVLRTYLETGRNKSLAAHVHHVSRPAFYRRLQSIESLLGIDLDDWEQLTSLYVALLAHEAQRAAGPGHDR</sequence>
<organism evidence="5 6">
    <name type="scientific">Wenjunlia tyrosinilytica</name>
    <dbReference type="NCBI Taxonomy" id="1544741"/>
    <lineage>
        <taxon>Bacteria</taxon>
        <taxon>Bacillati</taxon>
        <taxon>Actinomycetota</taxon>
        <taxon>Actinomycetes</taxon>
        <taxon>Kitasatosporales</taxon>
        <taxon>Streptomycetaceae</taxon>
        <taxon>Wenjunlia</taxon>
    </lineage>
</organism>
<name>A0A918E199_9ACTN</name>
<evidence type="ECO:0000259" key="2">
    <source>
        <dbReference type="Pfam" id="PF07905"/>
    </source>
</evidence>
<dbReference type="PANTHER" id="PTHR33744:SF1">
    <property type="entry name" value="DNA-BINDING TRANSCRIPTIONAL ACTIVATOR ADER"/>
    <property type="match status" value="1"/>
</dbReference>
<dbReference type="InterPro" id="IPR012914">
    <property type="entry name" value="PucR_dom"/>
</dbReference>
<evidence type="ECO:0000313" key="5">
    <source>
        <dbReference type="EMBL" id="GGO95673.1"/>
    </source>
</evidence>
<dbReference type="Gene3D" id="1.10.10.2840">
    <property type="entry name" value="PucR C-terminal helix-turn-helix domain"/>
    <property type="match status" value="1"/>
</dbReference>
<reference evidence="5" key="1">
    <citation type="journal article" date="2014" name="Int. J. Syst. Evol. Microbiol.">
        <title>Complete genome sequence of Corynebacterium casei LMG S-19264T (=DSM 44701T), isolated from a smear-ripened cheese.</title>
        <authorList>
            <consortium name="US DOE Joint Genome Institute (JGI-PGF)"/>
            <person name="Walter F."/>
            <person name="Albersmeier A."/>
            <person name="Kalinowski J."/>
            <person name="Ruckert C."/>
        </authorList>
    </citation>
    <scope>NUCLEOTIDE SEQUENCE</scope>
    <source>
        <strain evidence="5">CGMCC 4.7201</strain>
    </source>
</reference>
<gene>
    <name evidence="5" type="ORF">GCM10012280_53410</name>
</gene>
<dbReference type="InterPro" id="IPR042070">
    <property type="entry name" value="PucR_C-HTH_sf"/>
</dbReference>